<evidence type="ECO:0000256" key="1">
    <source>
        <dbReference type="SAM" id="Phobius"/>
    </source>
</evidence>
<accession>A0A401ZP38</accession>
<dbReference type="Proteomes" id="UP000287224">
    <property type="component" value="Unassembled WGS sequence"/>
</dbReference>
<evidence type="ECO:0008006" key="4">
    <source>
        <dbReference type="Google" id="ProtNLM"/>
    </source>
</evidence>
<keyword evidence="3" id="KW-1185">Reference proteome</keyword>
<comment type="caution">
    <text evidence="2">The sequence shown here is derived from an EMBL/GenBank/DDBJ whole genome shotgun (WGS) entry which is preliminary data.</text>
</comment>
<feature type="transmembrane region" description="Helical" evidence="1">
    <location>
        <begin position="109"/>
        <end position="134"/>
    </location>
</feature>
<dbReference type="RefSeq" id="WP_126601046.1">
    <property type="nucleotide sequence ID" value="NZ_BIFQ01000002.1"/>
</dbReference>
<keyword evidence="1" id="KW-1133">Transmembrane helix</keyword>
<feature type="transmembrane region" description="Helical" evidence="1">
    <location>
        <begin position="408"/>
        <end position="428"/>
    </location>
</feature>
<feature type="transmembrane region" description="Helical" evidence="1">
    <location>
        <begin position="303"/>
        <end position="323"/>
    </location>
</feature>
<feature type="transmembrane region" description="Helical" evidence="1">
    <location>
        <begin position="173"/>
        <end position="193"/>
    </location>
</feature>
<dbReference type="EMBL" id="BIFQ01000002">
    <property type="protein sequence ID" value="GCE08516.1"/>
    <property type="molecule type" value="Genomic_DNA"/>
</dbReference>
<evidence type="ECO:0000313" key="2">
    <source>
        <dbReference type="EMBL" id="GCE08516.1"/>
    </source>
</evidence>
<dbReference type="AlphaFoldDB" id="A0A401ZP38"/>
<feature type="transmembrane region" description="Helical" evidence="1">
    <location>
        <begin position="236"/>
        <end position="255"/>
    </location>
</feature>
<feature type="transmembrane region" description="Helical" evidence="1">
    <location>
        <begin position="376"/>
        <end position="402"/>
    </location>
</feature>
<reference evidence="3" key="1">
    <citation type="submission" date="2018-12" db="EMBL/GenBank/DDBJ databases">
        <title>Tengunoibacter tsumagoiensis gen. nov., sp. nov., Dictyobacter kobayashii sp. nov., D. alpinus sp. nov., and D. joshuensis sp. nov. and description of Dictyobacteraceae fam. nov. within the order Ktedonobacterales isolated from Tengu-no-mugimeshi.</title>
        <authorList>
            <person name="Wang C.M."/>
            <person name="Zheng Y."/>
            <person name="Sakai Y."/>
            <person name="Toyoda A."/>
            <person name="Minakuchi Y."/>
            <person name="Abe K."/>
            <person name="Yokota A."/>
            <person name="Yabe S."/>
        </authorList>
    </citation>
    <scope>NUCLEOTIDE SEQUENCE [LARGE SCALE GENOMIC DNA]</scope>
    <source>
        <strain evidence="3">S-27</strain>
    </source>
</reference>
<gene>
    <name evidence="2" type="ORF">KDAU_58450</name>
</gene>
<organism evidence="2 3">
    <name type="scientific">Dictyobacter aurantiacus</name>
    <dbReference type="NCBI Taxonomy" id="1936993"/>
    <lineage>
        <taxon>Bacteria</taxon>
        <taxon>Bacillati</taxon>
        <taxon>Chloroflexota</taxon>
        <taxon>Ktedonobacteria</taxon>
        <taxon>Ktedonobacterales</taxon>
        <taxon>Dictyobacteraceae</taxon>
        <taxon>Dictyobacter</taxon>
    </lineage>
</organism>
<keyword evidence="1" id="KW-0812">Transmembrane</keyword>
<feature type="transmembrane region" description="Helical" evidence="1">
    <location>
        <begin position="78"/>
        <end position="103"/>
    </location>
</feature>
<dbReference type="OrthoDB" id="23692at2"/>
<evidence type="ECO:0000313" key="3">
    <source>
        <dbReference type="Proteomes" id="UP000287224"/>
    </source>
</evidence>
<protein>
    <recommendedName>
        <fullName evidence="4">HAMP domain-containing protein</fullName>
    </recommendedName>
</protein>
<proteinExistence type="predicted"/>
<feature type="transmembrane region" description="Helical" evidence="1">
    <location>
        <begin position="205"/>
        <end position="224"/>
    </location>
</feature>
<sequence length="671" mass="74995">MVNGSSDDFSINGQKEGELAQSIQHNPQSSISKTLPDLSQAQVRAATGRLHPAFSSTANQEAQLYDPMLMRSPWLEQYAGKIVATLALLFCATWLLLFISLPLPANSPLIIYVECALQGIGGGIALLFLLRMLVLKHGLRRKVRHLLVETMLPEETALALHVEAQSLRAANMIWTLFAFGMLLSLGGQLLWLGTVRGLIPFPDSYRAPLILMYFVFYAAIVLLARRHATLLGHFRVLLDLLLMGGAALALAWFFVLNQLFGSPQDTLLARAWLACLPVNDIVLVTLSSFCLCSLTVSEEMERVFVRLFWGMCLLAFSDSLWTYEVLRHDAHLEVIRAISNPLGLLLIALAAVKHPQMILEERLRLQQRVRSYGRSLAFSLRAISPSLLILMTCALLNTVIAARGGQTLLLAIGSAFVLMMGLVTRQSLSLLEHGRMIRQLQQALLLTQQELNESRHVIDQVSREAREKRAVEEAIGILRNAHALLARGDFSARAIVTSGPLLPIAMSFNLMVERLSTLKQQTEAYEHLRNECQMLRGVVEHLSMGGPLAPMQKISQKSPELRPIFLTLVYFQRQQQQQWHAQMQTLEMIKAQLQYLSEGIGALDNYSFTSATDRLAFGRLKGSFEQLKHPLEQLKQRLEYLHMQLVSRDLRSAAVCATPTEVDIQPDAANQ</sequence>
<feature type="transmembrane region" description="Helical" evidence="1">
    <location>
        <begin position="267"/>
        <end position="291"/>
    </location>
</feature>
<name>A0A401ZP38_9CHLR</name>
<keyword evidence="1" id="KW-0472">Membrane</keyword>